<sequence>CAAAKEYFKENSHHWSWAVQWLQKKDTLAYATALLNERDQSGSSNGSKSSPANENGDRSMQQGPDSPMIIGDPKSDLDDVDP</sequence>
<dbReference type="OrthoDB" id="289038at2759"/>
<organism evidence="2 3">
    <name type="scientific">Aquarana catesbeiana</name>
    <name type="common">American bullfrog</name>
    <name type="synonym">Rana catesbeiana</name>
    <dbReference type="NCBI Taxonomy" id="8400"/>
    <lineage>
        <taxon>Eukaryota</taxon>
        <taxon>Metazoa</taxon>
        <taxon>Chordata</taxon>
        <taxon>Craniata</taxon>
        <taxon>Vertebrata</taxon>
        <taxon>Euteleostomi</taxon>
        <taxon>Amphibia</taxon>
        <taxon>Batrachia</taxon>
        <taxon>Anura</taxon>
        <taxon>Neobatrachia</taxon>
        <taxon>Ranoidea</taxon>
        <taxon>Ranidae</taxon>
        <taxon>Aquarana</taxon>
    </lineage>
</organism>
<gene>
    <name evidence="2" type="ORF">AB205_0118910</name>
</gene>
<name>A0A2G9R3P2_AQUCT</name>
<dbReference type="Proteomes" id="UP000228934">
    <property type="component" value="Unassembled WGS sequence"/>
</dbReference>
<keyword evidence="3" id="KW-1185">Reference proteome</keyword>
<reference evidence="3" key="1">
    <citation type="journal article" date="2017" name="Nat. Commun.">
        <title>The North American bullfrog draft genome provides insight into hormonal regulation of long noncoding RNA.</title>
        <authorList>
            <person name="Hammond S.A."/>
            <person name="Warren R.L."/>
            <person name="Vandervalk B.P."/>
            <person name="Kucuk E."/>
            <person name="Khan H."/>
            <person name="Gibb E.A."/>
            <person name="Pandoh P."/>
            <person name="Kirk H."/>
            <person name="Zhao Y."/>
            <person name="Jones M."/>
            <person name="Mungall A.J."/>
            <person name="Coope R."/>
            <person name="Pleasance S."/>
            <person name="Moore R.A."/>
            <person name="Holt R.A."/>
            <person name="Round J.M."/>
            <person name="Ohora S."/>
            <person name="Walle B.V."/>
            <person name="Veldhoen N."/>
            <person name="Helbing C.C."/>
            <person name="Birol I."/>
        </authorList>
    </citation>
    <scope>NUCLEOTIDE SEQUENCE [LARGE SCALE GENOMIC DNA]</scope>
</reference>
<feature type="compositionally biased region" description="Basic and acidic residues" evidence="1">
    <location>
        <begin position="73"/>
        <end position="82"/>
    </location>
</feature>
<feature type="region of interest" description="Disordered" evidence="1">
    <location>
        <begin position="36"/>
        <end position="82"/>
    </location>
</feature>
<feature type="compositionally biased region" description="Low complexity" evidence="1">
    <location>
        <begin position="41"/>
        <end position="50"/>
    </location>
</feature>
<protein>
    <submittedName>
        <fullName evidence="2">Uncharacterized protein</fullName>
    </submittedName>
</protein>
<evidence type="ECO:0000256" key="1">
    <source>
        <dbReference type="SAM" id="MobiDB-lite"/>
    </source>
</evidence>
<dbReference type="EMBL" id="KV950676">
    <property type="protein sequence ID" value="PIO22474.1"/>
    <property type="molecule type" value="Genomic_DNA"/>
</dbReference>
<evidence type="ECO:0000313" key="2">
    <source>
        <dbReference type="EMBL" id="PIO22474.1"/>
    </source>
</evidence>
<accession>A0A2G9R3P2</accession>
<proteinExistence type="predicted"/>
<feature type="non-terminal residue" evidence="2">
    <location>
        <position position="1"/>
    </location>
</feature>
<dbReference type="AlphaFoldDB" id="A0A2G9R3P2"/>
<evidence type="ECO:0000313" key="3">
    <source>
        <dbReference type="Proteomes" id="UP000228934"/>
    </source>
</evidence>